<dbReference type="EMBL" id="DS235818">
    <property type="protein sequence ID" value="EEB17663.1"/>
    <property type="molecule type" value="Genomic_DNA"/>
</dbReference>
<dbReference type="eggNOG" id="ENOG502RZN3">
    <property type="taxonomic scope" value="Eukaryota"/>
</dbReference>
<dbReference type="GeneID" id="8239398"/>
<dbReference type="EnsemblMetazoa" id="PHUM476950-RA">
    <property type="protein sequence ID" value="PHUM476950-PA"/>
    <property type="gene ID" value="PHUM476950"/>
</dbReference>
<organism>
    <name type="scientific">Pediculus humanus subsp. corporis</name>
    <name type="common">Body louse</name>
    <dbReference type="NCBI Taxonomy" id="121224"/>
    <lineage>
        <taxon>Eukaryota</taxon>
        <taxon>Metazoa</taxon>
        <taxon>Ecdysozoa</taxon>
        <taxon>Arthropoda</taxon>
        <taxon>Hexapoda</taxon>
        <taxon>Insecta</taxon>
        <taxon>Pterygota</taxon>
        <taxon>Neoptera</taxon>
        <taxon>Paraneoptera</taxon>
        <taxon>Psocodea</taxon>
        <taxon>Troctomorpha</taxon>
        <taxon>Phthiraptera</taxon>
        <taxon>Anoplura</taxon>
        <taxon>Pediculidae</taxon>
        <taxon>Pediculus</taxon>
    </lineage>
</organism>
<dbReference type="HOGENOM" id="CLU_1604687_0_0_1"/>
<dbReference type="Pfam" id="PF15998">
    <property type="entry name" value="DUF4773"/>
    <property type="match status" value="1"/>
</dbReference>
<evidence type="ECO:0000259" key="1">
    <source>
        <dbReference type="Pfam" id="PF15998"/>
    </source>
</evidence>
<dbReference type="RefSeq" id="XP_002430401.1">
    <property type="nucleotide sequence ID" value="XM_002430356.1"/>
</dbReference>
<gene>
    <name evidence="3" type="primary">8239398</name>
    <name evidence="2" type="ORF">Phum_PHUM476950</name>
</gene>
<protein>
    <recommendedName>
        <fullName evidence="1">DUF4773 domain-containing protein</fullName>
    </recommendedName>
</protein>
<dbReference type="InParanoid" id="E0VWA7"/>
<accession>E0VWA7</accession>
<evidence type="ECO:0000313" key="3">
    <source>
        <dbReference type="EnsemblMetazoa" id="PHUM476950-PA"/>
    </source>
</evidence>
<dbReference type="EMBL" id="AAZO01005781">
    <property type="status" value="NOT_ANNOTATED_CDS"/>
    <property type="molecule type" value="Genomic_DNA"/>
</dbReference>
<proteinExistence type="predicted"/>
<dbReference type="VEuPathDB" id="VectorBase:PHUM476950"/>
<dbReference type="PANTHER" id="PTHR36299:SF2">
    <property type="entry name" value="DUF4773 DOMAIN-CONTAINING PROTEIN"/>
    <property type="match status" value="1"/>
</dbReference>
<reference evidence="2" key="2">
    <citation type="submission" date="2007-04" db="EMBL/GenBank/DDBJ databases">
        <title>The genome of the human body louse.</title>
        <authorList>
            <consortium name="The Human Body Louse Genome Consortium"/>
            <person name="Kirkness E."/>
            <person name="Walenz B."/>
            <person name="Hass B."/>
            <person name="Bruggner R."/>
            <person name="Strausberg R."/>
        </authorList>
    </citation>
    <scope>NUCLEOTIDE SEQUENCE</scope>
    <source>
        <strain evidence="2">USDA</strain>
    </source>
</reference>
<dbReference type="OrthoDB" id="6590335at2759"/>
<dbReference type="STRING" id="121224.E0VWA7"/>
<dbReference type="Proteomes" id="UP000009046">
    <property type="component" value="Unassembled WGS sequence"/>
</dbReference>
<dbReference type="AlphaFoldDB" id="E0VWA7"/>
<dbReference type="KEGG" id="phu:Phum_PHUM476950"/>
<dbReference type="CTD" id="8239398"/>
<dbReference type="OMA" id="ITECCGR"/>
<dbReference type="PANTHER" id="PTHR36299">
    <property type="entry name" value="AGAP008005-PA"/>
    <property type="match status" value="1"/>
</dbReference>
<evidence type="ECO:0000313" key="4">
    <source>
        <dbReference type="Proteomes" id="UP000009046"/>
    </source>
</evidence>
<sequence length="166" mass="18003">MSAFTDGDDDNEPSKREEEESSIQSSCDCYGMKCDCCVDFNISNVIDLGGPGCVNIKYLSKEEGVLLNVSYGDSVLHSQTVTNKTKKGTCMPLLSYFAEICARFSDLKESGDGMVGCLNFEPTFLGEVTAQYPVGCFNMGPNGMTVDKTIGNLTDTDETSKEEETT</sequence>
<feature type="domain" description="DUF4773" evidence="1">
    <location>
        <begin position="27"/>
        <end position="143"/>
    </location>
</feature>
<reference evidence="3" key="3">
    <citation type="submission" date="2021-02" db="UniProtKB">
        <authorList>
            <consortium name="EnsemblMetazoa"/>
        </authorList>
    </citation>
    <scope>IDENTIFICATION</scope>
    <source>
        <strain evidence="3">USDA</strain>
    </source>
</reference>
<dbReference type="InterPro" id="IPR031941">
    <property type="entry name" value="DUF4773"/>
</dbReference>
<keyword evidence="4" id="KW-1185">Reference proteome</keyword>
<reference evidence="2" key="1">
    <citation type="submission" date="2007-04" db="EMBL/GenBank/DDBJ databases">
        <title>Annotation of Pediculus humanus corporis strain USDA.</title>
        <authorList>
            <person name="Kirkness E."/>
            <person name="Hannick L."/>
            <person name="Hass B."/>
            <person name="Bruggner R."/>
            <person name="Lawson D."/>
            <person name="Bidwell S."/>
            <person name="Joardar V."/>
            <person name="Caler E."/>
            <person name="Walenz B."/>
            <person name="Inman J."/>
            <person name="Schobel S."/>
            <person name="Galinsky K."/>
            <person name="Amedeo P."/>
            <person name="Strausberg R."/>
        </authorList>
    </citation>
    <scope>NUCLEOTIDE SEQUENCE</scope>
    <source>
        <strain evidence="2">USDA</strain>
    </source>
</reference>
<evidence type="ECO:0000313" key="2">
    <source>
        <dbReference type="EMBL" id="EEB17663.1"/>
    </source>
</evidence>
<name>E0VWA7_PEDHC</name>